<name>A0A9P5TZA2_9AGAR</name>
<sequence>MFHRQNPSRIEDEIKAVRMEKQRKASAAKPWLAVSPMDKPWIQLKRAQVTANDVTQVNFAPSMGLGTDVDGPTLPAFLSLLLHPRFSTSVTTSNTTTSLNFLNSACHTSTAPTSAIPTFSPPPPRLPTLPVPCARLWNGGAQCTVDALRDGSKEDKILTLLQPLLIPIEMPSPSKIQSIYRGEIRGLEEMAWMPGALEVCVRAQTKVAKETREARERKEGKEVLD</sequence>
<keyword evidence="2" id="KW-1185">Reference proteome</keyword>
<dbReference type="EMBL" id="JADNRY010000314">
    <property type="protein sequence ID" value="KAF9059253.1"/>
    <property type="molecule type" value="Genomic_DNA"/>
</dbReference>
<comment type="caution">
    <text evidence="1">The sequence shown here is derived from an EMBL/GenBank/DDBJ whole genome shotgun (WGS) entry which is preliminary data.</text>
</comment>
<evidence type="ECO:0000313" key="1">
    <source>
        <dbReference type="EMBL" id="KAF9059253.1"/>
    </source>
</evidence>
<proteinExistence type="predicted"/>
<dbReference type="AlphaFoldDB" id="A0A9P5TZA2"/>
<protein>
    <submittedName>
        <fullName evidence="1">Uncharacterized protein</fullName>
    </submittedName>
</protein>
<dbReference type="Proteomes" id="UP000772434">
    <property type="component" value="Unassembled WGS sequence"/>
</dbReference>
<organism evidence="1 2">
    <name type="scientific">Rhodocollybia butyracea</name>
    <dbReference type="NCBI Taxonomy" id="206335"/>
    <lineage>
        <taxon>Eukaryota</taxon>
        <taxon>Fungi</taxon>
        <taxon>Dikarya</taxon>
        <taxon>Basidiomycota</taxon>
        <taxon>Agaricomycotina</taxon>
        <taxon>Agaricomycetes</taxon>
        <taxon>Agaricomycetidae</taxon>
        <taxon>Agaricales</taxon>
        <taxon>Marasmiineae</taxon>
        <taxon>Omphalotaceae</taxon>
        <taxon>Rhodocollybia</taxon>
    </lineage>
</organism>
<gene>
    <name evidence="1" type="ORF">BDP27DRAFT_1407735</name>
</gene>
<evidence type="ECO:0000313" key="2">
    <source>
        <dbReference type="Proteomes" id="UP000772434"/>
    </source>
</evidence>
<reference evidence="1" key="1">
    <citation type="submission" date="2020-11" db="EMBL/GenBank/DDBJ databases">
        <authorList>
            <consortium name="DOE Joint Genome Institute"/>
            <person name="Ahrendt S."/>
            <person name="Riley R."/>
            <person name="Andreopoulos W."/>
            <person name="Labutti K."/>
            <person name="Pangilinan J."/>
            <person name="Ruiz-Duenas F.J."/>
            <person name="Barrasa J.M."/>
            <person name="Sanchez-Garcia M."/>
            <person name="Camarero S."/>
            <person name="Miyauchi S."/>
            <person name="Serrano A."/>
            <person name="Linde D."/>
            <person name="Babiker R."/>
            <person name="Drula E."/>
            <person name="Ayuso-Fernandez I."/>
            <person name="Pacheco R."/>
            <person name="Padilla G."/>
            <person name="Ferreira P."/>
            <person name="Barriuso J."/>
            <person name="Kellner H."/>
            <person name="Castanera R."/>
            <person name="Alfaro M."/>
            <person name="Ramirez L."/>
            <person name="Pisabarro A.G."/>
            <person name="Kuo A."/>
            <person name="Tritt A."/>
            <person name="Lipzen A."/>
            <person name="He G."/>
            <person name="Yan M."/>
            <person name="Ng V."/>
            <person name="Cullen D."/>
            <person name="Martin F."/>
            <person name="Rosso M.-N."/>
            <person name="Henrissat B."/>
            <person name="Hibbett D."/>
            <person name="Martinez A.T."/>
            <person name="Grigoriev I.V."/>
        </authorList>
    </citation>
    <scope>NUCLEOTIDE SEQUENCE</scope>
    <source>
        <strain evidence="1">AH 40177</strain>
    </source>
</reference>
<accession>A0A9P5TZA2</accession>